<feature type="region of interest" description="Disordered" evidence="2">
    <location>
        <begin position="792"/>
        <end position="861"/>
    </location>
</feature>
<keyword evidence="1" id="KW-0175">Coiled coil</keyword>
<dbReference type="AlphaFoldDB" id="M3A6T1"/>
<accession>M3A6T1</accession>
<feature type="compositionally biased region" description="Polar residues" evidence="2">
    <location>
        <begin position="804"/>
        <end position="816"/>
    </location>
</feature>
<feature type="region of interest" description="Disordered" evidence="2">
    <location>
        <begin position="56"/>
        <end position="145"/>
    </location>
</feature>
<dbReference type="Proteomes" id="UP000016932">
    <property type="component" value="Unassembled WGS sequence"/>
</dbReference>
<feature type="compositionally biased region" description="Basic and acidic residues" evidence="2">
    <location>
        <begin position="601"/>
        <end position="611"/>
    </location>
</feature>
<feature type="compositionally biased region" description="Basic and acidic residues" evidence="2">
    <location>
        <begin position="212"/>
        <end position="251"/>
    </location>
</feature>
<feature type="compositionally biased region" description="Polar residues" evidence="2">
    <location>
        <begin position="317"/>
        <end position="327"/>
    </location>
</feature>
<organism evidence="3 4">
    <name type="scientific">Pseudocercospora fijiensis (strain CIRAD86)</name>
    <name type="common">Black leaf streak disease fungus</name>
    <name type="synonym">Mycosphaerella fijiensis</name>
    <dbReference type="NCBI Taxonomy" id="383855"/>
    <lineage>
        <taxon>Eukaryota</taxon>
        <taxon>Fungi</taxon>
        <taxon>Dikarya</taxon>
        <taxon>Ascomycota</taxon>
        <taxon>Pezizomycotina</taxon>
        <taxon>Dothideomycetes</taxon>
        <taxon>Dothideomycetidae</taxon>
        <taxon>Mycosphaerellales</taxon>
        <taxon>Mycosphaerellaceae</taxon>
        <taxon>Pseudocercospora</taxon>
    </lineage>
</organism>
<evidence type="ECO:0000256" key="1">
    <source>
        <dbReference type="SAM" id="Coils"/>
    </source>
</evidence>
<proteinExistence type="predicted"/>
<feature type="compositionally biased region" description="Basic residues" evidence="2">
    <location>
        <begin position="8"/>
        <end position="19"/>
    </location>
</feature>
<feature type="region of interest" description="Disordered" evidence="2">
    <location>
        <begin position="8"/>
        <end position="28"/>
    </location>
</feature>
<name>M3A6T1_PSEFD</name>
<feature type="compositionally biased region" description="Low complexity" evidence="2">
    <location>
        <begin position="61"/>
        <end position="74"/>
    </location>
</feature>
<feature type="region of interest" description="Disordered" evidence="2">
    <location>
        <begin position="176"/>
        <end position="383"/>
    </location>
</feature>
<dbReference type="GeneID" id="19336059"/>
<feature type="region of interest" description="Disordered" evidence="2">
    <location>
        <begin position="685"/>
        <end position="751"/>
    </location>
</feature>
<dbReference type="RefSeq" id="XP_007923947.1">
    <property type="nucleotide sequence ID" value="XM_007925756.1"/>
</dbReference>
<dbReference type="KEGG" id="pfj:MYCFIDRAFT_202651"/>
<feature type="region of interest" description="Disordered" evidence="2">
    <location>
        <begin position="563"/>
        <end position="652"/>
    </location>
</feature>
<feature type="compositionally biased region" description="Low complexity" evidence="2">
    <location>
        <begin position="342"/>
        <end position="369"/>
    </location>
</feature>
<dbReference type="eggNOG" id="ENOG502R2UZ">
    <property type="taxonomic scope" value="Eukaryota"/>
</dbReference>
<evidence type="ECO:0000313" key="3">
    <source>
        <dbReference type="EMBL" id="EME86794.1"/>
    </source>
</evidence>
<protein>
    <submittedName>
        <fullName evidence="3">Uncharacterized protein</fullName>
    </submittedName>
</protein>
<feature type="coiled-coil region" evidence="1">
    <location>
        <begin position="490"/>
        <end position="524"/>
    </location>
</feature>
<evidence type="ECO:0000313" key="4">
    <source>
        <dbReference type="Proteomes" id="UP000016932"/>
    </source>
</evidence>
<dbReference type="EMBL" id="KB446556">
    <property type="protein sequence ID" value="EME86794.1"/>
    <property type="molecule type" value="Genomic_DNA"/>
</dbReference>
<reference evidence="3 4" key="1">
    <citation type="journal article" date="2012" name="PLoS Pathog.">
        <title>Diverse lifestyles and strategies of plant pathogenesis encoded in the genomes of eighteen Dothideomycetes fungi.</title>
        <authorList>
            <person name="Ohm R.A."/>
            <person name="Feau N."/>
            <person name="Henrissat B."/>
            <person name="Schoch C.L."/>
            <person name="Horwitz B.A."/>
            <person name="Barry K.W."/>
            <person name="Condon B.J."/>
            <person name="Copeland A.C."/>
            <person name="Dhillon B."/>
            <person name="Glaser F."/>
            <person name="Hesse C.N."/>
            <person name="Kosti I."/>
            <person name="LaButti K."/>
            <person name="Lindquist E.A."/>
            <person name="Lucas S."/>
            <person name="Salamov A.A."/>
            <person name="Bradshaw R.E."/>
            <person name="Ciuffetti L."/>
            <person name="Hamelin R.C."/>
            <person name="Kema G.H.J."/>
            <person name="Lawrence C."/>
            <person name="Scott J.A."/>
            <person name="Spatafora J.W."/>
            <person name="Turgeon B.G."/>
            <person name="de Wit P.J.G.M."/>
            <person name="Zhong S."/>
            <person name="Goodwin S.B."/>
            <person name="Grigoriev I.V."/>
        </authorList>
    </citation>
    <scope>NUCLEOTIDE SEQUENCE [LARGE SCALE GENOMIC DNA]</scope>
    <source>
        <strain evidence="3 4">CIRAD86</strain>
    </source>
</reference>
<dbReference type="HOGENOM" id="CLU_007593_1_2_1"/>
<dbReference type="VEuPathDB" id="FungiDB:MYCFIDRAFT_202651"/>
<feature type="compositionally biased region" description="Polar residues" evidence="2">
    <location>
        <begin position="697"/>
        <end position="708"/>
    </location>
</feature>
<keyword evidence="4" id="KW-1185">Reference proteome</keyword>
<feature type="compositionally biased region" description="Low complexity" evidence="2">
    <location>
        <begin position="197"/>
        <end position="209"/>
    </location>
</feature>
<gene>
    <name evidence="3" type="ORF">MYCFIDRAFT_202651</name>
</gene>
<evidence type="ECO:0000256" key="2">
    <source>
        <dbReference type="SAM" id="MobiDB-lite"/>
    </source>
</evidence>
<sequence>MVRLIYHHSPAHAHAHTHAHANASRRPSTSLHTTVWIYGPIARCQRQEQAQAHLRTQLADLSRPSSSSGSVGSRSLRRAPRFDDFTPSRLRSTSVGPPDRRADSPTRPEPSPPPRAASSPPRPIHHRRATSAHFATSAPHPALRISKRTHSAILYALEEAIRKPNPFTADEIEENAQMSDLGGGSTARASNGGARTGGPVPVSGSSSTPIRTPRDVMRDRNAREARRQEQQRVEEQQRVAEERRRSAERRAATMPGAAPRFSNTSSQYSPDVRAAEGQFDPGQAERRSSRIAGEVAGTNVLGEPTGRTTSEPPPNRTRGSSIPQAGPSQPAAATAGASRRTQSSQAGPRQPAPAASAGAHAGSAGAAASTVGEGSQRGAQSSSFPHAFERWETLSSHWEGLTSYWLHKLEQNTEEIREAVPNASTLNRQITDLSAAGANLFHAVVELQRLRASSERKFQRWFFETRADNERNREIQAGLERQLKIERQSREESTRTQADANLAIENAKREVAEMRRELMISKDEARRAWEELGRRNQESLDTAQSLKEGRVTLVSGVQVVPYFGQPSRTGSASQGARPVTRDGQGYGSAGLAGAAGLASPDDGREYYREEGPSPSNTDPFTDSGRHPPPLHQSLAQGTYYPHGTTPTSQATTSTAIPATYQEQASPSQQRGGAAALAAQIAGADPERFYQHAGPGTSLHSSQTSSQNVPVPAAQTAPIRREDVRSDPGSYLESELSEGDTEYAIDAGGNIRRDEQGRPIVFRRRGPVRSIESEDDFDTEEAVRRERELAARYGGGAIPEAPSVPATSAQAMETFQESAGPDYSGQGYDNYQQYIPRHHHPTRLSDVLEEEEERSSRRTGPE</sequence>
<dbReference type="OrthoDB" id="5945798at2759"/>